<evidence type="ECO:0000256" key="3">
    <source>
        <dbReference type="ARBA" id="ARBA00022777"/>
    </source>
</evidence>
<evidence type="ECO:0000313" key="8">
    <source>
        <dbReference type="EMBL" id="EER45519.1"/>
    </source>
</evidence>
<proteinExistence type="predicted"/>
<feature type="compositionally biased region" description="Low complexity" evidence="5">
    <location>
        <begin position="22"/>
        <end position="36"/>
    </location>
</feature>
<dbReference type="GO" id="GO:0004674">
    <property type="term" value="F:protein serine/threonine kinase activity"/>
    <property type="evidence" value="ECO:0007669"/>
    <property type="project" value="InterPro"/>
</dbReference>
<dbReference type="HOGENOM" id="CLU_1085735_0_0_1"/>
<accession>C6H316</accession>
<evidence type="ECO:0000256" key="1">
    <source>
        <dbReference type="ARBA" id="ARBA00022679"/>
    </source>
</evidence>
<dbReference type="OrthoDB" id="346907at2759"/>
<feature type="compositionally biased region" description="Polar residues" evidence="5">
    <location>
        <begin position="84"/>
        <end position="93"/>
    </location>
</feature>
<dbReference type="eggNOG" id="KOG0595">
    <property type="taxonomic scope" value="Eukaryota"/>
</dbReference>
<keyword evidence="3" id="KW-0418">Kinase</keyword>
<dbReference type="EMBL" id="GG692419">
    <property type="protein sequence ID" value="EER45519.1"/>
    <property type="molecule type" value="Genomic_DNA"/>
</dbReference>
<dbReference type="InterPro" id="IPR022708">
    <property type="entry name" value="Atg1-like_tMIT"/>
</dbReference>
<dbReference type="AlphaFoldDB" id="C6H316"/>
<evidence type="ECO:0000256" key="2">
    <source>
        <dbReference type="ARBA" id="ARBA00022741"/>
    </source>
</evidence>
<name>C6H316_AJECH</name>
<evidence type="ECO:0000313" key="9">
    <source>
        <dbReference type="Proteomes" id="UP000002624"/>
    </source>
</evidence>
<dbReference type="InterPro" id="IPR048941">
    <property type="entry name" value="ATG1-like_MIT2"/>
</dbReference>
<keyword evidence="4" id="KW-0067">ATP-binding</keyword>
<dbReference type="Pfam" id="PF12063">
    <property type="entry name" value="ATG1-like_MIT1"/>
    <property type="match status" value="1"/>
</dbReference>
<feature type="region of interest" description="Disordered" evidence="5">
    <location>
        <begin position="19"/>
        <end position="41"/>
    </location>
</feature>
<feature type="compositionally biased region" description="Polar residues" evidence="5">
    <location>
        <begin position="247"/>
        <end position="256"/>
    </location>
</feature>
<evidence type="ECO:0000256" key="4">
    <source>
        <dbReference type="ARBA" id="ARBA00022840"/>
    </source>
</evidence>
<evidence type="ECO:0000259" key="7">
    <source>
        <dbReference type="Pfam" id="PF21127"/>
    </source>
</evidence>
<dbReference type="Pfam" id="PF21127">
    <property type="entry name" value="ATG1-like_MIT2"/>
    <property type="match status" value="1"/>
</dbReference>
<feature type="region of interest" description="Disordered" evidence="5">
    <location>
        <begin position="77"/>
        <end position="96"/>
    </location>
</feature>
<protein>
    <submittedName>
        <fullName evidence="8">Uncharacterized protein</fullName>
    </submittedName>
</protein>
<dbReference type="Proteomes" id="UP000002624">
    <property type="component" value="Unassembled WGS sequence"/>
</dbReference>
<organism evidence="8 9">
    <name type="scientific">Ajellomyces capsulatus (strain H143)</name>
    <name type="common">Darling's disease fungus</name>
    <name type="synonym">Histoplasma capsulatum</name>
    <dbReference type="NCBI Taxonomy" id="544712"/>
    <lineage>
        <taxon>Eukaryota</taxon>
        <taxon>Fungi</taxon>
        <taxon>Dikarya</taxon>
        <taxon>Ascomycota</taxon>
        <taxon>Pezizomycotina</taxon>
        <taxon>Eurotiomycetes</taxon>
        <taxon>Eurotiomycetidae</taxon>
        <taxon>Onygenales</taxon>
        <taxon>Ajellomycetaceae</taxon>
        <taxon>Histoplasma</taxon>
    </lineage>
</organism>
<feature type="region of interest" description="Disordered" evidence="5">
    <location>
        <begin position="224"/>
        <end position="256"/>
    </location>
</feature>
<feature type="domain" description="Serine/threonine-protein kinase Atg1-like tMIT" evidence="6">
    <location>
        <begin position="1"/>
        <end position="76"/>
    </location>
</feature>
<keyword evidence="2" id="KW-0547">Nucleotide-binding</keyword>
<dbReference type="STRING" id="544712.C6H316"/>
<evidence type="ECO:0000259" key="6">
    <source>
        <dbReference type="Pfam" id="PF12063"/>
    </source>
</evidence>
<keyword evidence="1" id="KW-0808">Transferase</keyword>
<dbReference type="VEuPathDB" id="FungiDB:HCDG_01098"/>
<dbReference type="GO" id="GO:0005524">
    <property type="term" value="F:ATP binding"/>
    <property type="evidence" value="ECO:0007669"/>
    <property type="project" value="UniProtKB-KW"/>
</dbReference>
<reference evidence="9" key="1">
    <citation type="submission" date="2009-05" db="EMBL/GenBank/DDBJ databases">
        <title>The genome sequence of Ajellomyces capsulatus strain H143.</title>
        <authorList>
            <person name="Champion M."/>
            <person name="Cuomo C.A."/>
            <person name="Ma L.-J."/>
            <person name="Henn M.R."/>
            <person name="Sil A."/>
            <person name="Goldman B."/>
            <person name="Young S.K."/>
            <person name="Kodira C.D."/>
            <person name="Zeng Q."/>
            <person name="Koehrsen M."/>
            <person name="Alvarado L."/>
            <person name="Berlin A.M."/>
            <person name="Borenstein D."/>
            <person name="Chen Z."/>
            <person name="Engels R."/>
            <person name="Freedman E."/>
            <person name="Gellesch M."/>
            <person name="Goldberg J."/>
            <person name="Griggs A."/>
            <person name="Gujja S."/>
            <person name="Heiman D.I."/>
            <person name="Hepburn T.A."/>
            <person name="Howarth C."/>
            <person name="Jen D."/>
            <person name="Larson L."/>
            <person name="Lewis B."/>
            <person name="Mehta T."/>
            <person name="Park D."/>
            <person name="Pearson M."/>
            <person name="Roberts A."/>
            <person name="Saif S."/>
            <person name="Shea T.D."/>
            <person name="Shenoy N."/>
            <person name="Sisk P."/>
            <person name="Stolte C."/>
            <person name="Sykes S."/>
            <person name="Walk T."/>
            <person name="White J."/>
            <person name="Yandava C."/>
            <person name="Klein B."/>
            <person name="McEwen J.G."/>
            <person name="Puccia R."/>
            <person name="Goldman G.H."/>
            <person name="Felipe M.S."/>
            <person name="Nino-Vega G."/>
            <person name="San-Blas G."/>
            <person name="Taylor J.W."/>
            <person name="Mendoza L."/>
            <person name="Galagan J.E."/>
            <person name="Nusbaum C."/>
            <person name="Birren B.W."/>
        </authorList>
    </citation>
    <scope>NUCLEOTIDE SEQUENCE [LARGE SCALE GENOMIC DNA]</scope>
    <source>
        <strain evidence="9">H143</strain>
    </source>
</reference>
<sequence>MDIAGAWWARKNTGEVVGISGGSSSSSGNNNNGSGNTNPTVGARVNNVVQWVRNRFNEVLEKAEFVRLKLLEAQKRLPTDHPSHPSNNGNHSYGSDAGLGLGTSVDQIVVSSGITAEKLMYDRALEMSRTAAINELTGEDLPGCEIAYVTAIRMLEAVLENDEEVLSKGPGQGEKAGMASGGIDNDVINGVQLEDRQIVAKLVASIRTRLTDLRKKMALMTKRSSAPPVVQSKVTGISSHLRRPTSPVVTASASPR</sequence>
<feature type="domain" description="ATG1-like MIT" evidence="7">
    <location>
        <begin position="110"/>
        <end position="217"/>
    </location>
</feature>
<gene>
    <name evidence="8" type="ORF">HCDG_01098</name>
</gene>
<evidence type="ECO:0000256" key="5">
    <source>
        <dbReference type="SAM" id="MobiDB-lite"/>
    </source>
</evidence>